<dbReference type="InterPro" id="IPR027417">
    <property type="entry name" value="P-loop_NTPase"/>
</dbReference>
<feature type="non-terminal residue" evidence="5">
    <location>
        <position position="263"/>
    </location>
</feature>
<evidence type="ECO:0000259" key="3">
    <source>
        <dbReference type="Pfam" id="PF00931"/>
    </source>
</evidence>
<sequence length="263" mass="29979">IAKDIFNSIASRFEGSCFLSNVRETPLVELQNTLLLKILRPNVVVYSDDEGIINIKERLHSKRILLILDDVDSKRAQLDKLAGEVDWFGLGSRIIITTRDSKVLTSHGAVDDLIYKVKELDRNKALELFCWYAFRVDKPIDDFLKLVEDAISYVGGLPLALEVLGSYLHGKDMRKWKSALTKYKSIPPKEILEKLRISYNGLEENEKKIFLDIACFFIKRWSADDIKKLDSSDYSSIDGIDVLIERSLITVDSLEGLAMHNLL</sequence>
<dbReference type="PRINTS" id="PR00364">
    <property type="entry name" value="DISEASERSIST"/>
</dbReference>
<reference evidence="5" key="1">
    <citation type="submission" date="2008-09" db="EMBL/GenBank/DDBJ databases">
        <title>Gene candidates for pathogen perception in Corylus avellana.</title>
        <authorList>
            <person name="Pilotti M."/>
            <person name="Tizzani L."/>
            <person name="Brunetti A."/>
            <person name="Gervasi F."/>
            <person name="Gallelli A."/>
        </authorList>
    </citation>
    <scope>NUCLEOTIDE SEQUENCE</scope>
    <source>
        <strain evidence="5">Cav.w.TirII.156</strain>
    </source>
</reference>
<dbReference type="Pfam" id="PF00931">
    <property type="entry name" value="NB-ARC"/>
    <property type="match status" value="1"/>
</dbReference>
<dbReference type="GO" id="GO:0043531">
    <property type="term" value="F:ADP binding"/>
    <property type="evidence" value="ECO:0007669"/>
    <property type="project" value="InterPro"/>
</dbReference>
<dbReference type="Gene3D" id="1.10.8.430">
    <property type="entry name" value="Helical domain of apoptotic protease-activating factors"/>
    <property type="match status" value="1"/>
</dbReference>
<keyword evidence="1" id="KW-0433">Leucine-rich repeat</keyword>
<keyword evidence="2" id="KW-0677">Repeat</keyword>
<proteinExistence type="predicted"/>
<organism evidence="5">
    <name type="scientific">Corylus avellana</name>
    <name type="common">European hazel</name>
    <name type="synonym">Corylus maxima</name>
    <dbReference type="NCBI Taxonomy" id="13451"/>
    <lineage>
        <taxon>Eukaryota</taxon>
        <taxon>Viridiplantae</taxon>
        <taxon>Streptophyta</taxon>
        <taxon>Embryophyta</taxon>
        <taxon>Tracheophyta</taxon>
        <taxon>Spermatophyta</taxon>
        <taxon>Magnoliopsida</taxon>
        <taxon>eudicotyledons</taxon>
        <taxon>Gunneridae</taxon>
        <taxon>Pentapetalae</taxon>
        <taxon>rosids</taxon>
        <taxon>fabids</taxon>
        <taxon>Fagales</taxon>
        <taxon>Betulaceae</taxon>
        <taxon>Corylus</taxon>
    </lineage>
</organism>
<feature type="non-terminal residue" evidence="5">
    <location>
        <position position="1"/>
    </location>
</feature>
<dbReference type="InterPro" id="IPR058192">
    <property type="entry name" value="WHD_ROQ1-like"/>
</dbReference>
<dbReference type="Pfam" id="PF23282">
    <property type="entry name" value="WHD_ROQ1"/>
    <property type="match status" value="1"/>
</dbReference>
<dbReference type="SUPFAM" id="SSF52540">
    <property type="entry name" value="P-loop containing nucleoside triphosphate hydrolases"/>
    <property type="match status" value="1"/>
</dbReference>
<dbReference type="AlphaFoldDB" id="C7A7K6"/>
<dbReference type="InterPro" id="IPR044974">
    <property type="entry name" value="Disease_R_plants"/>
</dbReference>
<evidence type="ECO:0000256" key="2">
    <source>
        <dbReference type="ARBA" id="ARBA00022737"/>
    </source>
</evidence>
<accession>C7A7K6</accession>
<dbReference type="InterPro" id="IPR002182">
    <property type="entry name" value="NB-ARC"/>
</dbReference>
<feature type="domain" description="NB-ARC" evidence="3">
    <location>
        <begin position="1"/>
        <end position="135"/>
    </location>
</feature>
<dbReference type="PANTHER" id="PTHR11017">
    <property type="entry name" value="LEUCINE-RICH REPEAT-CONTAINING PROTEIN"/>
    <property type="match status" value="1"/>
</dbReference>
<evidence type="ECO:0000313" key="5">
    <source>
        <dbReference type="EMBL" id="ACN87583.1"/>
    </source>
</evidence>
<dbReference type="InterPro" id="IPR042197">
    <property type="entry name" value="Apaf_helical"/>
</dbReference>
<dbReference type="EMBL" id="FJ185549">
    <property type="protein sequence ID" value="ACN87583.1"/>
    <property type="molecule type" value="Genomic_DNA"/>
</dbReference>
<dbReference type="GO" id="GO:0006952">
    <property type="term" value="P:defense response"/>
    <property type="evidence" value="ECO:0007669"/>
    <property type="project" value="InterPro"/>
</dbReference>
<evidence type="ECO:0000259" key="4">
    <source>
        <dbReference type="Pfam" id="PF23282"/>
    </source>
</evidence>
<dbReference type="Gene3D" id="3.40.50.300">
    <property type="entry name" value="P-loop containing nucleotide triphosphate hydrolases"/>
    <property type="match status" value="1"/>
</dbReference>
<evidence type="ECO:0000256" key="1">
    <source>
        <dbReference type="ARBA" id="ARBA00022614"/>
    </source>
</evidence>
<protein>
    <submittedName>
        <fullName evidence="5">NBS-containing resistance-like protein</fullName>
    </submittedName>
</protein>
<dbReference type="PANTHER" id="PTHR11017:SF570">
    <property type="entry name" value="DISEASE RESISTANCE PROTEIN (TIR-NBS CLASS)-RELATED"/>
    <property type="match status" value="1"/>
</dbReference>
<feature type="domain" description="Disease resistance protein Roq1-like winged-helix" evidence="4">
    <location>
        <begin position="203"/>
        <end position="263"/>
    </location>
</feature>
<name>C7A7K6_CORAV</name>